<comment type="similarity">
    <text evidence="1 2">Belongs to the anti-sigma-factor antagonist family.</text>
</comment>
<evidence type="ECO:0000313" key="5">
    <source>
        <dbReference type="EMBL" id="ADE40771.1"/>
    </source>
</evidence>
<dbReference type="SUPFAM" id="SSF52091">
    <property type="entry name" value="SpoIIaa-like"/>
    <property type="match status" value="1"/>
</dbReference>
<dbReference type="PROSITE" id="PS50801">
    <property type="entry name" value="STAS"/>
    <property type="match status" value="1"/>
</dbReference>
<dbReference type="InterPro" id="IPR002645">
    <property type="entry name" value="STAS_dom"/>
</dbReference>
<proteinExistence type="inferred from homology"/>
<dbReference type="RefSeq" id="WP_013047397.1">
    <property type="nucleotide sequence ID" value="NC_014010.1"/>
</dbReference>
<evidence type="ECO:0000256" key="1">
    <source>
        <dbReference type="ARBA" id="ARBA00009013"/>
    </source>
</evidence>
<evidence type="ECO:0000313" key="6">
    <source>
        <dbReference type="Proteomes" id="UP000007460"/>
    </source>
</evidence>
<gene>
    <name evidence="5" type="ordered locus">SAR116_2528</name>
</gene>
<name>D5BQQ3_PUNMI</name>
<dbReference type="PANTHER" id="PTHR33495">
    <property type="entry name" value="ANTI-SIGMA FACTOR ANTAGONIST TM_1081-RELATED-RELATED"/>
    <property type="match status" value="1"/>
</dbReference>
<evidence type="ECO:0000256" key="2">
    <source>
        <dbReference type="RuleBase" id="RU003749"/>
    </source>
</evidence>
<dbReference type="STRING" id="488538.SAR116_2528"/>
<sequence length="236" mass="24562">MAFDIRINGDIAMLTLSGDVDLQTTSDMKNDIVDIIGINQLDIDAADVTYIDSSGIAVLLLARQHCLQNNITINFMTASSAIYRVLQMAKLETILPIAKVIDHAEDTGALGIGGEGVFSASSVQDSSVSQDLADDDDPMMQALLQESGTSTDDSAISDDQALASIESGTPETANTPFGEAVSDEALASALLADLEGHEGDLNTNAKPAADMSADQPNPVGQGNAPDMSSLKPGDFS</sequence>
<feature type="domain" description="STAS" evidence="4">
    <location>
        <begin position="1"/>
        <end position="111"/>
    </location>
</feature>
<dbReference type="InterPro" id="IPR003658">
    <property type="entry name" value="Anti-sigma_ant"/>
</dbReference>
<evidence type="ECO:0000256" key="3">
    <source>
        <dbReference type="SAM" id="MobiDB-lite"/>
    </source>
</evidence>
<feature type="region of interest" description="Disordered" evidence="3">
    <location>
        <begin position="191"/>
        <end position="236"/>
    </location>
</feature>
<dbReference type="EMBL" id="CP001751">
    <property type="protein sequence ID" value="ADE40771.1"/>
    <property type="molecule type" value="Genomic_DNA"/>
</dbReference>
<dbReference type="GO" id="GO:0043856">
    <property type="term" value="F:anti-sigma factor antagonist activity"/>
    <property type="evidence" value="ECO:0007669"/>
    <property type="project" value="InterPro"/>
</dbReference>
<dbReference type="CDD" id="cd07043">
    <property type="entry name" value="STAS_anti-anti-sigma_factors"/>
    <property type="match status" value="1"/>
</dbReference>
<keyword evidence="6" id="KW-1185">Reference proteome</keyword>
<dbReference type="Proteomes" id="UP000007460">
    <property type="component" value="Chromosome"/>
</dbReference>
<dbReference type="Pfam" id="PF01740">
    <property type="entry name" value="STAS"/>
    <property type="match status" value="1"/>
</dbReference>
<dbReference type="KEGG" id="apb:SAR116_2528"/>
<protein>
    <recommendedName>
        <fullName evidence="2">Anti-sigma factor antagonist</fullName>
    </recommendedName>
</protein>
<dbReference type="NCBIfam" id="TIGR00377">
    <property type="entry name" value="ant_ant_sig"/>
    <property type="match status" value="1"/>
</dbReference>
<dbReference type="eggNOG" id="COG1366">
    <property type="taxonomic scope" value="Bacteria"/>
</dbReference>
<dbReference type="AlphaFoldDB" id="D5BQQ3"/>
<evidence type="ECO:0000259" key="4">
    <source>
        <dbReference type="PROSITE" id="PS50801"/>
    </source>
</evidence>
<reference evidence="5 6" key="1">
    <citation type="journal article" date="2010" name="J. Bacteriol.">
        <title>Complete genome sequence of "Candidatus Puniceispirillum marinum" IMCC1322, a representative of the SAR116 clade in the Alphaproteobacteria.</title>
        <authorList>
            <person name="Oh H.M."/>
            <person name="Kwon K.K."/>
            <person name="Kang I."/>
            <person name="Kang S.G."/>
            <person name="Lee J.H."/>
            <person name="Kim S.J."/>
            <person name="Cho J.C."/>
        </authorList>
    </citation>
    <scope>NUCLEOTIDE SEQUENCE [LARGE SCALE GENOMIC DNA]</scope>
    <source>
        <strain evidence="5 6">IMCC1322</strain>
    </source>
</reference>
<dbReference type="InterPro" id="IPR036513">
    <property type="entry name" value="STAS_dom_sf"/>
</dbReference>
<dbReference type="HOGENOM" id="CLU_1174647_0_0_5"/>
<dbReference type="OrthoDB" id="9796076at2"/>
<organism evidence="5 6">
    <name type="scientific">Puniceispirillum marinum (strain IMCC1322)</name>
    <dbReference type="NCBI Taxonomy" id="488538"/>
    <lineage>
        <taxon>Bacteria</taxon>
        <taxon>Pseudomonadati</taxon>
        <taxon>Pseudomonadota</taxon>
        <taxon>Alphaproteobacteria</taxon>
        <taxon>Candidatus Puniceispirillales</taxon>
        <taxon>Candidatus Puniceispirillaceae</taxon>
        <taxon>Candidatus Puniceispirillum</taxon>
    </lineage>
</organism>
<accession>D5BQQ3</accession>
<dbReference type="Gene3D" id="3.30.750.24">
    <property type="entry name" value="STAS domain"/>
    <property type="match status" value="1"/>
</dbReference>